<dbReference type="NCBIfam" id="NF006056">
    <property type="entry name" value="PRK08204.1"/>
    <property type="match status" value="1"/>
</dbReference>
<dbReference type="AlphaFoldDB" id="A0A0D2FJC8"/>
<dbReference type="InterPro" id="IPR006680">
    <property type="entry name" value="Amidohydro-rel"/>
</dbReference>
<reference evidence="2 3" key="1">
    <citation type="submission" date="2015-01" db="EMBL/GenBank/DDBJ databases">
        <title>The Genome Sequence of Capronia semiimmersa CBS27337.</title>
        <authorList>
            <consortium name="The Broad Institute Genomics Platform"/>
            <person name="Cuomo C."/>
            <person name="de Hoog S."/>
            <person name="Gorbushina A."/>
            <person name="Stielow B."/>
            <person name="Teixiera M."/>
            <person name="Abouelleil A."/>
            <person name="Chapman S.B."/>
            <person name="Priest M."/>
            <person name="Young S.K."/>
            <person name="Wortman J."/>
            <person name="Nusbaum C."/>
            <person name="Birren B."/>
        </authorList>
    </citation>
    <scope>NUCLEOTIDE SEQUENCE [LARGE SCALE GENOMIC DNA]</scope>
    <source>
        <strain evidence="2 3">CBS 27337</strain>
    </source>
</reference>
<name>A0A0D2FJC8_9EURO</name>
<evidence type="ECO:0000313" key="2">
    <source>
        <dbReference type="EMBL" id="KIW68213.1"/>
    </source>
</evidence>
<dbReference type="Pfam" id="PF01979">
    <property type="entry name" value="Amidohydro_1"/>
    <property type="match status" value="1"/>
</dbReference>
<dbReference type="EMBL" id="KN846958">
    <property type="protein sequence ID" value="KIW68213.1"/>
    <property type="molecule type" value="Genomic_DNA"/>
</dbReference>
<dbReference type="SUPFAM" id="SSF51556">
    <property type="entry name" value="Metallo-dependent hydrolases"/>
    <property type="match status" value="1"/>
</dbReference>
<accession>A0A0D2FJC8</accession>
<keyword evidence="3" id="KW-1185">Reference proteome</keyword>
<evidence type="ECO:0000259" key="1">
    <source>
        <dbReference type="Pfam" id="PF01979"/>
    </source>
</evidence>
<dbReference type="GO" id="GO:0016810">
    <property type="term" value="F:hydrolase activity, acting on carbon-nitrogen (but not peptide) bonds"/>
    <property type="evidence" value="ECO:0007669"/>
    <property type="project" value="InterPro"/>
</dbReference>
<dbReference type="InterPro" id="IPR011059">
    <property type="entry name" value="Metal-dep_hydrolase_composite"/>
</dbReference>
<dbReference type="Proteomes" id="UP000054266">
    <property type="component" value="Unassembled WGS sequence"/>
</dbReference>
<organism evidence="2 3">
    <name type="scientific">Phialophora macrospora</name>
    <dbReference type="NCBI Taxonomy" id="1851006"/>
    <lineage>
        <taxon>Eukaryota</taxon>
        <taxon>Fungi</taxon>
        <taxon>Dikarya</taxon>
        <taxon>Ascomycota</taxon>
        <taxon>Pezizomycotina</taxon>
        <taxon>Eurotiomycetes</taxon>
        <taxon>Chaetothyriomycetidae</taxon>
        <taxon>Chaetothyriales</taxon>
        <taxon>Herpotrichiellaceae</taxon>
        <taxon>Phialophora</taxon>
    </lineage>
</organism>
<evidence type="ECO:0000313" key="3">
    <source>
        <dbReference type="Proteomes" id="UP000054266"/>
    </source>
</evidence>
<dbReference type="Gene3D" id="2.30.40.10">
    <property type="entry name" value="Urease, subunit C, domain 1"/>
    <property type="match status" value="1"/>
</dbReference>
<protein>
    <recommendedName>
        <fullName evidence="1">Amidohydrolase-related domain-containing protein</fullName>
    </recommendedName>
</protein>
<dbReference type="SUPFAM" id="SSF51338">
    <property type="entry name" value="Composite domain of metallo-dependent hydrolases"/>
    <property type="match status" value="2"/>
</dbReference>
<proteinExistence type="predicted"/>
<dbReference type="InterPro" id="IPR032466">
    <property type="entry name" value="Metal_Hydrolase"/>
</dbReference>
<sequence>MGGKYYIQNGTVVSVDPSIGVVHNCDVLISDHTITDVGPNLSAKATPEHVFIDATDAIISPGFIDTHRHAWQTQLRTVTSDHVLSGYFLYIRSIYGSCYGVNDAYLGNYCGALESIDNGITALVDHSHIMNSPEHADAAVKGLRDAKIRGVFCYGLYANPPWPGSVMDLDRETKTPEWRFEDAKRVRSAHFKDKQDPTDLLRFGFAPAEIERNGIDDAAREVAFGRALGAAVITGHIAMDQYDRGLHLVRHFEERNLLGPDLLFSHAASLHDDELEAVARRGVSLSSTPDTELQMGMGHPVAFRAQKKGCTASLGCDVVCNNPADMFQQMRLLLQAQRHQEHHELPGWGPPQDISRRCEEILEMATMGGARAVGLKDVVGSISPGKRADVLITRCNSTRLAPVLDPVAALVLYANASDIDTVFIDGEVVKQDGKLAGVDWPEVRDELRRSTRDIFERSKKAPFEQIKVEVDKVMSSFARVKS</sequence>
<dbReference type="Gene3D" id="3.20.20.140">
    <property type="entry name" value="Metal-dependent hydrolases"/>
    <property type="match status" value="1"/>
</dbReference>
<feature type="domain" description="Amidohydrolase-related" evidence="1">
    <location>
        <begin position="58"/>
        <end position="429"/>
    </location>
</feature>
<dbReference type="InterPro" id="IPR050287">
    <property type="entry name" value="MTA/SAH_deaminase"/>
</dbReference>
<dbReference type="PANTHER" id="PTHR43794">
    <property type="entry name" value="AMINOHYDROLASE SSNA-RELATED"/>
    <property type="match status" value="1"/>
</dbReference>
<dbReference type="STRING" id="5601.A0A0D2FJC8"/>
<dbReference type="HOGENOM" id="CLU_012358_2_3_1"/>
<dbReference type="PANTHER" id="PTHR43794:SF5">
    <property type="entry name" value="CHLOROHYDROLASE FAMILY PROTEIN"/>
    <property type="match status" value="1"/>
</dbReference>
<gene>
    <name evidence="2" type="ORF">PV04_04173</name>
</gene>